<keyword evidence="2" id="KW-0812">Transmembrane</keyword>
<gene>
    <name evidence="3" type="ORF">PG997_001975</name>
</gene>
<dbReference type="EMBL" id="JAQQWN010000003">
    <property type="protein sequence ID" value="KAK8091614.1"/>
    <property type="molecule type" value="Genomic_DNA"/>
</dbReference>
<keyword evidence="4" id="KW-1185">Reference proteome</keyword>
<sequence>METTFNQTFPGLVTPSSTSSTSTSTSTAAAPNEPITIGFGNPGLAGTGASGIPGWWTVLAGLGFATFVWNLVRRWVLSCRQGRLVAGALRLYDHEVIETFAARPFARALTLPAAARRQDEGSGCCLWRRQRCPGLSRISSSSFAVEERGAEHFKTHTVA</sequence>
<dbReference type="Proteomes" id="UP001433268">
    <property type="component" value="Unassembled WGS sequence"/>
</dbReference>
<comment type="caution">
    <text evidence="3">The sequence shown here is derived from an EMBL/GenBank/DDBJ whole genome shotgun (WGS) entry which is preliminary data.</text>
</comment>
<evidence type="ECO:0000313" key="3">
    <source>
        <dbReference type="EMBL" id="KAK8091614.1"/>
    </source>
</evidence>
<evidence type="ECO:0000313" key="4">
    <source>
        <dbReference type="Proteomes" id="UP001433268"/>
    </source>
</evidence>
<reference evidence="3 4" key="1">
    <citation type="submission" date="2023-01" db="EMBL/GenBank/DDBJ databases">
        <title>Analysis of 21 Apiospora genomes using comparative genomics revels a genus with tremendous synthesis potential of carbohydrate active enzymes and secondary metabolites.</title>
        <authorList>
            <person name="Sorensen T."/>
        </authorList>
    </citation>
    <scope>NUCLEOTIDE SEQUENCE [LARGE SCALE GENOMIC DNA]</scope>
    <source>
        <strain evidence="3 4">CBS 114990</strain>
    </source>
</reference>
<proteinExistence type="predicted"/>
<feature type="compositionally biased region" description="Low complexity" evidence="1">
    <location>
        <begin position="14"/>
        <end position="31"/>
    </location>
</feature>
<feature type="region of interest" description="Disordered" evidence="1">
    <location>
        <begin position="1"/>
        <end position="34"/>
    </location>
</feature>
<evidence type="ECO:0000256" key="2">
    <source>
        <dbReference type="SAM" id="Phobius"/>
    </source>
</evidence>
<dbReference type="GeneID" id="92039350"/>
<accession>A0ABR1X817</accession>
<protein>
    <submittedName>
        <fullName evidence="3">Uncharacterized protein</fullName>
    </submittedName>
</protein>
<keyword evidence="2" id="KW-0472">Membrane</keyword>
<organism evidence="3 4">
    <name type="scientific">Apiospora hydei</name>
    <dbReference type="NCBI Taxonomy" id="1337664"/>
    <lineage>
        <taxon>Eukaryota</taxon>
        <taxon>Fungi</taxon>
        <taxon>Dikarya</taxon>
        <taxon>Ascomycota</taxon>
        <taxon>Pezizomycotina</taxon>
        <taxon>Sordariomycetes</taxon>
        <taxon>Xylariomycetidae</taxon>
        <taxon>Amphisphaeriales</taxon>
        <taxon>Apiosporaceae</taxon>
        <taxon>Apiospora</taxon>
    </lineage>
</organism>
<name>A0ABR1X817_9PEZI</name>
<evidence type="ECO:0000256" key="1">
    <source>
        <dbReference type="SAM" id="MobiDB-lite"/>
    </source>
</evidence>
<keyword evidence="2" id="KW-1133">Transmembrane helix</keyword>
<feature type="transmembrane region" description="Helical" evidence="2">
    <location>
        <begin position="54"/>
        <end position="72"/>
    </location>
</feature>
<dbReference type="RefSeq" id="XP_066673586.1">
    <property type="nucleotide sequence ID" value="XM_066806290.1"/>
</dbReference>